<sequence>MGPNKPSSLTKPKFFVLLLLFLSLCALYHTFTYLHSYYSSPQHPRTLPRFISFMFSRTPSSGLPSWYAFLAREFKSRKMRIASVDAKFDCGSAKEDVIDVVNVEFERVSEKQIQWNDLFPEWIDEGNSAQRCPVVPVPEDLGTKYTGIDVVVAEAPCGVNKRDVYRLQVNLIVANLAVTNRNGPVYVVFVGKCGPMIEVFRCDDLLWAQEDVRIYKPNPNKLKQKLAMPVGSCQIAHPLVEQGEEEKWRPKRKREAYVSVLHSSDTYVCGAIALAQSLKQTNTTKDLLLLVDSSVSQVSLRALRLAGWDNIKTIQRVKNPHAKKDSYNEWNYSKLRIWSQQVASEYDKVMFVDSDVLPLRNMDAFFTYPELSAAANDNHLFNSGVVVLEPSACTFRTLMEARAHVVPYNGGDQGFLNEVFVWWHRLPASVNRLKIFASGRNHRHLLPEDVHAVHYLGQKPWACYRDYDCNWDRSEYQKFASDSAHERWWRVYDDMPAGLKEFCALSAKDEARLQKWRGRAENASFPDGHWKLKITDPRSHSFIN</sequence>
<gene>
    <name evidence="6" type="ORF">DM860_007784</name>
</gene>
<name>A0A328DY11_9ASTE</name>
<dbReference type="Gene3D" id="3.90.550.10">
    <property type="entry name" value="Spore Coat Polysaccharide Biosynthesis Protein SpsA, Chain A"/>
    <property type="match status" value="1"/>
</dbReference>
<keyword evidence="7" id="KW-1185">Reference proteome</keyword>
<dbReference type="Pfam" id="PF01501">
    <property type="entry name" value="Glyco_transf_8"/>
    <property type="match status" value="1"/>
</dbReference>
<evidence type="ECO:0000313" key="6">
    <source>
        <dbReference type="EMBL" id="RAL50110.1"/>
    </source>
</evidence>
<dbReference type="CDD" id="cd02537">
    <property type="entry name" value="GT8_Glycogenin"/>
    <property type="match status" value="1"/>
</dbReference>
<dbReference type="InterPro" id="IPR050587">
    <property type="entry name" value="GNT1/Glycosyltrans_8"/>
</dbReference>
<organism evidence="6 7">
    <name type="scientific">Cuscuta australis</name>
    <dbReference type="NCBI Taxonomy" id="267555"/>
    <lineage>
        <taxon>Eukaryota</taxon>
        <taxon>Viridiplantae</taxon>
        <taxon>Streptophyta</taxon>
        <taxon>Embryophyta</taxon>
        <taxon>Tracheophyta</taxon>
        <taxon>Spermatophyta</taxon>
        <taxon>Magnoliopsida</taxon>
        <taxon>eudicotyledons</taxon>
        <taxon>Gunneridae</taxon>
        <taxon>Pentapetalae</taxon>
        <taxon>asterids</taxon>
        <taxon>lamiids</taxon>
        <taxon>Solanales</taxon>
        <taxon>Convolvulaceae</taxon>
        <taxon>Cuscuteae</taxon>
        <taxon>Cuscuta</taxon>
        <taxon>Cuscuta subgen. Grammica</taxon>
        <taxon>Cuscuta sect. Cleistogrammica</taxon>
    </lineage>
</organism>
<dbReference type="SUPFAM" id="SSF53448">
    <property type="entry name" value="Nucleotide-diphospho-sugar transferases"/>
    <property type="match status" value="1"/>
</dbReference>
<dbReference type="Proteomes" id="UP000249390">
    <property type="component" value="Unassembled WGS sequence"/>
</dbReference>
<comment type="caution">
    <text evidence="6">The sequence shown here is derived from an EMBL/GenBank/DDBJ whole genome shotgun (WGS) entry which is preliminary data.</text>
</comment>
<keyword evidence="2" id="KW-0808">Transferase</keyword>
<evidence type="ECO:0000256" key="3">
    <source>
        <dbReference type="ARBA" id="ARBA00023211"/>
    </source>
</evidence>
<evidence type="ECO:0000256" key="5">
    <source>
        <dbReference type="SAM" id="Phobius"/>
    </source>
</evidence>
<reference evidence="6 7" key="1">
    <citation type="submission" date="2018-06" db="EMBL/GenBank/DDBJ databases">
        <title>The Genome of Cuscuta australis (Dodder) Provides Insight into the Evolution of Plant Parasitism.</title>
        <authorList>
            <person name="Liu H."/>
        </authorList>
    </citation>
    <scope>NUCLEOTIDE SEQUENCE [LARGE SCALE GENOMIC DNA]</scope>
    <source>
        <strain evidence="7">cv. Yunnan</strain>
        <tissue evidence="6">Vines</tissue>
    </source>
</reference>
<evidence type="ECO:0000256" key="1">
    <source>
        <dbReference type="ARBA" id="ARBA00022676"/>
    </source>
</evidence>
<dbReference type="InterPro" id="IPR029044">
    <property type="entry name" value="Nucleotide-diphossugar_trans"/>
</dbReference>
<evidence type="ECO:0000256" key="2">
    <source>
        <dbReference type="ARBA" id="ARBA00022679"/>
    </source>
</evidence>
<keyword evidence="5" id="KW-0472">Membrane</keyword>
<dbReference type="AlphaFoldDB" id="A0A328DY11"/>
<keyword evidence="5" id="KW-0812">Transmembrane</keyword>
<feature type="transmembrane region" description="Helical" evidence="5">
    <location>
        <begin position="50"/>
        <end position="70"/>
    </location>
</feature>
<protein>
    <recommendedName>
        <fullName evidence="4">Hexosyltransferase</fullName>
        <ecNumber evidence="4">2.4.1.-</ecNumber>
    </recommendedName>
</protein>
<dbReference type="GO" id="GO:0016757">
    <property type="term" value="F:glycosyltransferase activity"/>
    <property type="evidence" value="ECO:0007669"/>
    <property type="project" value="UniProtKB-KW"/>
</dbReference>
<accession>A0A328DY11</accession>
<keyword evidence="3" id="KW-0464">Manganese</keyword>
<keyword evidence="5" id="KW-1133">Transmembrane helix</keyword>
<keyword evidence="1" id="KW-0328">Glycosyltransferase</keyword>
<proteinExistence type="inferred from homology"/>
<evidence type="ECO:0000256" key="4">
    <source>
        <dbReference type="RuleBase" id="RU362027"/>
    </source>
</evidence>
<dbReference type="PANTHER" id="PTHR11183">
    <property type="entry name" value="GLYCOGENIN SUBFAMILY MEMBER"/>
    <property type="match status" value="1"/>
</dbReference>
<evidence type="ECO:0000313" key="7">
    <source>
        <dbReference type="Proteomes" id="UP000249390"/>
    </source>
</evidence>
<dbReference type="EC" id="2.4.1.-" evidence="4"/>
<dbReference type="InterPro" id="IPR002495">
    <property type="entry name" value="Glyco_trans_8"/>
</dbReference>
<comment type="similarity">
    <text evidence="4">Belongs to the glycosyltransferase 8 family.</text>
</comment>
<dbReference type="EMBL" id="NQVE01000067">
    <property type="protein sequence ID" value="RAL50110.1"/>
    <property type="molecule type" value="Genomic_DNA"/>
</dbReference>